<evidence type="ECO:0000256" key="1">
    <source>
        <dbReference type="SAM" id="Phobius"/>
    </source>
</evidence>
<sequence>MTNIEIIVITIMMIILGVGLANRIENDLDKGNRAEEVRENCSETEMFTIDAHGRVHIIYDCGEDTNRIVYVGGE</sequence>
<organism evidence="2">
    <name type="scientific">marine sediment metagenome</name>
    <dbReference type="NCBI Taxonomy" id="412755"/>
    <lineage>
        <taxon>unclassified sequences</taxon>
        <taxon>metagenomes</taxon>
        <taxon>ecological metagenomes</taxon>
    </lineage>
</organism>
<accession>A0A0F9H1Q1</accession>
<evidence type="ECO:0000313" key="2">
    <source>
        <dbReference type="EMBL" id="KKM04970.1"/>
    </source>
</evidence>
<keyword evidence="1" id="KW-1133">Transmembrane helix</keyword>
<proteinExistence type="predicted"/>
<gene>
    <name evidence="2" type="ORF">LCGC14_1758910</name>
</gene>
<keyword evidence="1" id="KW-0472">Membrane</keyword>
<protein>
    <submittedName>
        <fullName evidence="2">Uncharacterized protein</fullName>
    </submittedName>
</protein>
<keyword evidence="1" id="KW-0812">Transmembrane</keyword>
<dbReference type="EMBL" id="LAZR01016333">
    <property type="protein sequence ID" value="KKM04970.1"/>
    <property type="molecule type" value="Genomic_DNA"/>
</dbReference>
<feature type="transmembrane region" description="Helical" evidence="1">
    <location>
        <begin position="6"/>
        <end position="24"/>
    </location>
</feature>
<reference evidence="2" key="1">
    <citation type="journal article" date="2015" name="Nature">
        <title>Complex archaea that bridge the gap between prokaryotes and eukaryotes.</title>
        <authorList>
            <person name="Spang A."/>
            <person name="Saw J.H."/>
            <person name="Jorgensen S.L."/>
            <person name="Zaremba-Niedzwiedzka K."/>
            <person name="Martijn J."/>
            <person name="Lind A.E."/>
            <person name="van Eijk R."/>
            <person name="Schleper C."/>
            <person name="Guy L."/>
            <person name="Ettema T.J."/>
        </authorList>
    </citation>
    <scope>NUCLEOTIDE SEQUENCE</scope>
</reference>
<name>A0A0F9H1Q1_9ZZZZ</name>
<comment type="caution">
    <text evidence="2">The sequence shown here is derived from an EMBL/GenBank/DDBJ whole genome shotgun (WGS) entry which is preliminary data.</text>
</comment>
<dbReference type="AlphaFoldDB" id="A0A0F9H1Q1"/>